<keyword evidence="1" id="KW-0472">Membrane</keyword>
<feature type="transmembrane region" description="Helical" evidence="1">
    <location>
        <begin position="21"/>
        <end position="44"/>
    </location>
</feature>
<reference evidence="3 4" key="1">
    <citation type="submission" date="2020-08" db="EMBL/GenBank/DDBJ databases">
        <title>Winkia gen. nov., sp. nov., isolated from faeces of the Anser albifrons in China.</title>
        <authorList>
            <person name="Liu Q."/>
        </authorList>
    </citation>
    <scope>NUCLEOTIDE SEQUENCE [LARGE SCALE GENOMIC DNA]</scope>
    <source>
        <strain evidence="3 4">C62</strain>
    </source>
</reference>
<keyword evidence="1" id="KW-0812">Transmembrane</keyword>
<sequence length="163" mass="17615">MAATMTTPLDPRPLRAISPKLATIRFISRCVPPGVVAVACLIAALIWQRWYLVLAAAVAIVVTAWIGWLVPRQVRGIGYLVDDTDLVVASGMMFRSLTSVPMGRLQYLEIERGPLEKRWGLATLTLHTASATTNASIPGLTNDEAVALRETLSQRGGAHLQGL</sequence>
<gene>
    <name evidence="3" type="ORF">H8R10_07305</name>
</gene>
<name>A0A8I0GA91_9ACTO</name>
<evidence type="ECO:0000256" key="1">
    <source>
        <dbReference type="SAM" id="Phobius"/>
    </source>
</evidence>
<accession>A0A8I0GA91</accession>
<organism evidence="3 4">
    <name type="scientific">Nanchangia anserum</name>
    <dbReference type="NCBI Taxonomy" id="2692125"/>
    <lineage>
        <taxon>Bacteria</taxon>
        <taxon>Bacillati</taxon>
        <taxon>Actinomycetota</taxon>
        <taxon>Actinomycetes</taxon>
        <taxon>Actinomycetales</taxon>
        <taxon>Actinomycetaceae</taxon>
        <taxon>Nanchangia</taxon>
    </lineage>
</organism>
<protein>
    <submittedName>
        <fullName evidence="3">PH domain-containing protein</fullName>
    </submittedName>
</protein>
<keyword evidence="1" id="KW-1133">Transmembrane helix</keyword>
<evidence type="ECO:0000313" key="4">
    <source>
        <dbReference type="Proteomes" id="UP000627538"/>
    </source>
</evidence>
<evidence type="ECO:0000313" key="3">
    <source>
        <dbReference type="EMBL" id="MBD3690029.1"/>
    </source>
</evidence>
<feature type="domain" description="YdbS-like PH" evidence="2">
    <location>
        <begin position="75"/>
        <end position="152"/>
    </location>
</feature>
<feature type="transmembrane region" description="Helical" evidence="1">
    <location>
        <begin position="50"/>
        <end position="70"/>
    </location>
</feature>
<dbReference type="PANTHER" id="PTHR34473">
    <property type="entry name" value="UPF0699 TRANSMEMBRANE PROTEIN YDBS"/>
    <property type="match status" value="1"/>
</dbReference>
<proteinExistence type="predicted"/>
<evidence type="ECO:0000259" key="2">
    <source>
        <dbReference type="Pfam" id="PF03703"/>
    </source>
</evidence>
<dbReference type="PANTHER" id="PTHR34473:SF3">
    <property type="entry name" value="TRANSMEMBRANE PROTEIN-RELATED"/>
    <property type="match status" value="1"/>
</dbReference>
<dbReference type="InterPro" id="IPR005182">
    <property type="entry name" value="YdbS-like_PH"/>
</dbReference>
<dbReference type="Proteomes" id="UP000627538">
    <property type="component" value="Unassembled WGS sequence"/>
</dbReference>
<keyword evidence="4" id="KW-1185">Reference proteome</keyword>
<dbReference type="RefSeq" id="WP_191072132.1">
    <property type="nucleotide sequence ID" value="NZ_CP060506.1"/>
</dbReference>
<dbReference type="AlphaFoldDB" id="A0A8I0GA91"/>
<dbReference type="Pfam" id="PF03703">
    <property type="entry name" value="bPH_2"/>
    <property type="match status" value="1"/>
</dbReference>
<dbReference type="EMBL" id="JACRUO010000002">
    <property type="protein sequence ID" value="MBD3690029.1"/>
    <property type="molecule type" value="Genomic_DNA"/>
</dbReference>
<comment type="caution">
    <text evidence="3">The sequence shown here is derived from an EMBL/GenBank/DDBJ whole genome shotgun (WGS) entry which is preliminary data.</text>
</comment>